<feature type="repeat" description="TPR" evidence="7">
    <location>
        <begin position="362"/>
        <end position="395"/>
    </location>
</feature>
<gene>
    <name evidence="11" type="ORF">SCP_0307250</name>
</gene>
<evidence type="ECO:0000256" key="6">
    <source>
        <dbReference type="ARBA" id="ARBA00023306"/>
    </source>
</evidence>
<feature type="compositionally biased region" description="Polar residues" evidence="8">
    <location>
        <begin position="77"/>
        <end position="87"/>
    </location>
</feature>
<feature type="domain" description="GLTSCR protein conserved" evidence="10">
    <location>
        <begin position="766"/>
        <end position="883"/>
    </location>
</feature>
<dbReference type="InterPro" id="IPR019734">
    <property type="entry name" value="TPR_rpt"/>
</dbReference>
<feature type="region of interest" description="Disordered" evidence="8">
    <location>
        <begin position="47"/>
        <end position="95"/>
    </location>
</feature>
<evidence type="ECO:0000256" key="7">
    <source>
        <dbReference type="PROSITE-ProRule" id="PRU00339"/>
    </source>
</evidence>
<dbReference type="GeneID" id="38777919"/>
<evidence type="ECO:0000313" key="12">
    <source>
        <dbReference type="Proteomes" id="UP000287166"/>
    </source>
</evidence>
<dbReference type="GO" id="GO:0016567">
    <property type="term" value="P:protein ubiquitination"/>
    <property type="evidence" value="ECO:0007669"/>
    <property type="project" value="TreeGrafter"/>
</dbReference>
<evidence type="ECO:0000256" key="1">
    <source>
        <dbReference type="ARBA" id="ARBA00022618"/>
    </source>
</evidence>
<feature type="region of interest" description="Disordered" evidence="8">
    <location>
        <begin position="597"/>
        <end position="699"/>
    </location>
</feature>
<evidence type="ECO:0000256" key="2">
    <source>
        <dbReference type="ARBA" id="ARBA00022737"/>
    </source>
</evidence>
<feature type="region of interest" description="Disordered" evidence="8">
    <location>
        <begin position="966"/>
        <end position="993"/>
    </location>
</feature>
<keyword evidence="1" id="KW-0132">Cell division</keyword>
<feature type="repeat" description="TPR" evidence="7">
    <location>
        <begin position="396"/>
        <end position="429"/>
    </location>
</feature>
<keyword evidence="6" id="KW-0131">Cell cycle</keyword>
<protein>
    <submittedName>
        <fullName evidence="11">Anaphase-promoting complex subunit 8</fullName>
    </submittedName>
</protein>
<feature type="compositionally biased region" description="Low complexity" evidence="8">
    <location>
        <begin position="675"/>
        <end position="698"/>
    </location>
</feature>
<dbReference type="STRING" id="139825.A0A401GFR0"/>
<organism evidence="11 12">
    <name type="scientific">Sparassis crispa</name>
    <dbReference type="NCBI Taxonomy" id="139825"/>
    <lineage>
        <taxon>Eukaryota</taxon>
        <taxon>Fungi</taxon>
        <taxon>Dikarya</taxon>
        <taxon>Basidiomycota</taxon>
        <taxon>Agaricomycotina</taxon>
        <taxon>Agaricomycetes</taxon>
        <taxon>Polyporales</taxon>
        <taxon>Sparassidaceae</taxon>
        <taxon>Sparassis</taxon>
    </lineage>
</organism>
<sequence length="1132" mass="124061">MAYSSVDAAMVVALRNAVSDCTERGLIFASKWASELLLSVPQDKRRSARSAAQEHGSSIPARKHSPRPHVSFVKPAAQSSTTTQSRHSLAPPLYAQPPEVRQQELEWEAEEDDAIATARTYIEAREFRRAMHWLRECKSAKARFLSVYSQYMFAEKQALRDWYKLDNTRQQPPLPVNTSLLELLEKVKNTTDPWLLFLKALFLRRLSRREEAIESALLSIAGYPWNWAAWSVLGECLGDGDELASLLPLIPLPSIHPLVQMFQVKTLNSLNNPSENERRLCDHLLGEDFFPQSLWIMSLRACVLYYLHDFKQAEAQFKKILAVDPYRIDDIDIYSNILYVGEDNLRLSKLAHDFLALDKDRPEVCCLAGNYYSLRAEHEKAIKYFRRATQLDRTYLSAWTLMGHEYVEMKNSHAAIEAYRKSVDVNRKDYRAWYGLGQAYELLSMHQYALYYYQHATALRPYDLRIWQAQGACYEEMGRPKEAIECLRRALIGANAQETTIHLKLAKLHNDLNEFAEAAAYHRRVVEVCRSTNKPIGESAKSRVYVARYHLMHGGGDLDLAKEYLEQVATSNSEEVSQATELLKKVKAAIHAKEASTAAAEATAERLESHGHAPSHAHGTGKRDANATKQKRSPAEMSKKQPSSSSPSPSSSSLTRPTPLPRIKTALDAASPALASQSATPAPDPSTPAVASTSAATPEYAHPGVLDDVRENGRAHEGVPQTNYIADLEAIAARVEMKTAARGRTPEEEQSMLLAATQVATSLAADHLAVLYPDVDTPFTDAQDVVRRLLPYHVFQQPRAGLVVQTRTRSRKGKSKATEQDLLRDEIAETRFALQCWRRRKALQDRFRRAKIYSGKHASPEDQLYVLTQTVLEGERAETASLNAELRHARVELDRVQREHRAAVAPPPAAVPQPAPSYYGPHTTTGYASQYRPFTYPYGTGYGGSQYTYNPAAYTPASYTASAPTASPYGTGSGSAAAHTTSTPTSVYTPPSAVPAQAATSTASVQVQQAQARPLAVPPMSAIPVQLPSLSLPALAAIGIQPVPAASVPPPDQRQPAAVLKGQTGTMLSLEINVGSLDSSQMSGLALILNALTSRGVNVDGVPGSTGASGGGPAAAPAAAAASASAGTSQKA</sequence>
<dbReference type="RefSeq" id="XP_027611915.1">
    <property type="nucleotide sequence ID" value="XM_027756114.1"/>
</dbReference>
<dbReference type="GO" id="GO:0051301">
    <property type="term" value="P:cell division"/>
    <property type="evidence" value="ECO:0007669"/>
    <property type="project" value="UniProtKB-KW"/>
</dbReference>
<proteinExistence type="predicted"/>
<dbReference type="GO" id="GO:0045842">
    <property type="term" value="P:positive regulation of mitotic metaphase/anaphase transition"/>
    <property type="evidence" value="ECO:0007669"/>
    <property type="project" value="TreeGrafter"/>
</dbReference>
<dbReference type="InterPro" id="IPR015671">
    <property type="entry name" value="GSCR1_dom"/>
</dbReference>
<feature type="compositionally biased region" description="Low complexity" evidence="8">
    <location>
        <begin position="1114"/>
        <end position="1132"/>
    </location>
</feature>
<dbReference type="InterPro" id="IPR007192">
    <property type="entry name" value="APC8"/>
</dbReference>
<accession>A0A401GFR0</accession>
<keyword evidence="4" id="KW-0833">Ubl conjugation pathway</keyword>
<dbReference type="Gene3D" id="1.25.40.10">
    <property type="entry name" value="Tetratricopeptide repeat domain"/>
    <property type="match status" value="3"/>
</dbReference>
<dbReference type="Proteomes" id="UP000287166">
    <property type="component" value="Unassembled WGS sequence"/>
</dbReference>
<dbReference type="InterPro" id="IPR011990">
    <property type="entry name" value="TPR-like_helical_dom_sf"/>
</dbReference>
<feature type="domain" description="Cdc23" evidence="9">
    <location>
        <begin position="12"/>
        <end position="301"/>
    </location>
</feature>
<dbReference type="PANTHER" id="PTHR12558:SF10">
    <property type="entry name" value="CELL DIVISION CYCLE PROTEIN 23 HOMOLOG"/>
    <property type="match status" value="1"/>
</dbReference>
<dbReference type="InParanoid" id="A0A401GFR0"/>
<keyword evidence="3" id="KW-0498">Mitosis</keyword>
<dbReference type="SUPFAM" id="SSF48452">
    <property type="entry name" value="TPR-like"/>
    <property type="match status" value="2"/>
</dbReference>
<evidence type="ECO:0000256" key="5">
    <source>
        <dbReference type="ARBA" id="ARBA00022803"/>
    </source>
</evidence>
<dbReference type="PROSITE" id="PS50005">
    <property type="entry name" value="TPR"/>
    <property type="match status" value="3"/>
</dbReference>
<dbReference type="GO" id="GO:0031145">
    <property type="term" value="P:anaphase-promoting complex-dependent catabolic process"/>
    <property type="evidence" value="ECO:0007669"/>
    <property type="project" value="TreeGrafter"/>
</dbReference>
<comment type="caution">
    <text evidence="11">The sequence shown here is derived from an EMBL/GenBank/DDBJ whole genome shotgun (WGS) entry which is preliminary data.</text>
</comment>
<reference evidence="11 12" key="1">
    <citation type="journal article" date="2018" name="Sci. Rep.">
        <title>Genome sequence of the cauliflower mushroom Sparassis crispa (Hanabiratake) and its association with beneficial usage.</title>
        <authorList>
            <person name="Kiyama R."/>
            <person name="Furutani Y."/>
            <person name="Kawaguchi K."/>
            <person name="Nakanishi T."/>
        </authorList>
    </citation>
    <scope>NUCLEOTIDE SEQUENCE [LARGE SCALE GENOMIC DNA]</scope>
</reference>
<keyword evidence="2" id="KW-0677">Repeat</keyword>
<evidence type="ECO:0000259" key="10">
    <source>
        <dbReference type="Pfam" id="PF15249"/>
    </source>
</evidence>
<dbReference type="Pfam" id="PF04049">
    <property type="entry name" value="ANAPC8"/>
    <property type="match status" value="1"/>
</dbReference>
<dbReference type="Pfam" id="PF15249">
    <property type="entry name" value="GLTSCR1"/>
    <property type="match status" value="1"/>
</dbReference>
<evidence type="ECO:0000313" key="11">
    <source>
        <dbReference type="EMBL" id="GBE81002.1"/>
    </source>
</evidence>
<evidence type="ECO:0000256" key="3">
    <source>
        <dbReference type="ARBA" id="ARBA00022776"/>
    </source>
</evidence>
<dbReference type="OrthoDB" id="10262026at2759"/>
<evidence type="ECO:0000256" key="8">
    <source>
        <dbReference type="SAM" id="MobiDB-lite"/>
    </source>
</evidence>
<dbReference type="PANTHER" id="PTHR12558">
    <property type="entry name" value="CELL DIVISION CYCLE 16,23,27"/>
    <property type="match status" value="1"/>
</dbReference>
<evidence type="ECO:0000259" key="9">
    <source>
        <dbReference type="Pfam" id="PF04049"/>
    </source>
</evidence>
<feature type="repeat" description="TPR" evidence="7">
    <location>
        <begin position="430"/>
        <end position="463"/>
    </location>
</feature>
<dbReference type="AlphaFoldDB" id="A0A401GFR0"/>
<dbReference type="EMBL" id="BFAD01000003">
    <property type="protein sequence ID" value="GBE81002.1"/>
    <property type="molecule type" value="Genomic_DNA"/>
</dbReference>
<name>A0A401GFR0_9APHY</name>
<feature type="compositionally biased region" description="Low complexity" evidence="8">
    <location>
        <begin position="642"/>
        <end position="657"/>
    </location>
</feature>
<dbReference type="Pfam" id="PF13181">
    <property type="entry name" value="TPR_8"/>
    <property type="match status" value="2"/>
</dbReference>
<dbReference type="GO" id="GO:0005680">
    <property type="term" value="C:anaphase-promoting complex"/>
    <property type="evidence" value="ECO:0007669"/>
    <property type="project" value="InterPro"/>
</dbReference>
<feature type="region of interest" description="Disordered" evidence="8">
    <location>
        <begin position="1104"/>
        <end position="1132"/>
    </location>
</feature>
<dbReference type="SMART" id="SM00028">
    <property type="entry name" value="TPR"/>
    <property type="match status" value="6"/>
</dbReference>
<keyword evidence="5 7" id="KW-0802">TPR repeat</keyword>
<keyword evidence="12" id="KW-1185">Reference proteome</keyword>
<evidence type="ECO:0000256" key="4">
    <source>
        <dbReference type="ARBA" id="ARBA00022786"/>
    </source>
</evidence>
<dbReference type="Pfam" id="PF13432">
    <property type="entry name" value="TPR_16"/>
    <property type="match status" value="1"/>
</dbReference>